<dbReference type="PROSITE" id="PS51257">
    <property type="entry name" value="PROKAR_LIPOPROTEIN"/>
    <property type="match status" value="1"/>
</dbReference>
<evidence type="ECO:0000256" key="1">
    <source>
        <dbReference type="ARBA" id="ARBA00022531"/>
    </source>
</evidence>
<comment type="caution">
    <text evidence="4">The sequence shown here is derived from an EMBL/GenBank/DDBJ whole genome shotgun (WGS) entry which is preliminary data.</text>
</comment>
<evidence type="ECO:0000259" key="3">
    <source>
        <dbReference type="Pfam" id="PF14870"/>
    </source>
</evidence>
<dbReference type="CDD" id="cd15482">
    <property type="entry name" value="Sialidase_non-viral"/>
    <property type="match status" value="1"/>
</dbReference>
<feature type="domain" description="Photosynthesis system II assembly factor Ycf48/Hcf136-like" evidence="3">
    <location>
        <begin position="116"/>
        <end position="203"/>
    </location>
</feature>
<dbReference type="SUPFAM" id="SSF110296">
    <property type="entry name" value="Oligoxyloglucan reducing end-specific cellobiohydrolase"/>
    <property type="match status" value="1"/>
</dbReference>
<dbReference type="Pfam" id="PF14870">
    <property type="entry name" value="PSII_BNR"/>
    <property type="match status" value="1"/>
</dbReference>
<keyword evidence="1" id="KW-0602">Photosynthesis</keyword>
<organism evidence="4 5">
    <name type="scientific">Sessilibacter corallicola</name>
    <dbReference type="NCBI Taxonomy" id="2904075"/>
    <lineage>
        <taxon>Bacteria</taxon>
        <taxon>Pseudomonadati</taxon>
        <taxon>Pseudomonadota</taxon>
        <taxon>Gammaproteobacteria</taxon>
        <taxon>Cellvibrionales</taxon>
        <taxon>Cellvibrionaceae</taxon>
        <taxon>Sessilibacter</taxon>
    </lineage>
</organism>
<dbReference type="EMBL" id="BAABWN010000012">
    <property type="protein sequence ID" value="GAA6169454.1"/>
    <property type="molecule type" value="Genomic_DNA"/>
</dbReference>
<dbReference type="PANTHER" id="PTHR47199:SF2">
    <property type="entry name" value="PHOTOSYSTEM II STABILITY_ASSEMBLY FACTOR HCF136, CHLOROPLASTIC"/>
    <property type="match status" value="1"/>
</dbReference>
<dbReference type="PANTHER" id="PTHR47199">
    <property type="entry name" value="PHOTOSYSTEM II STABILITY/ASSEMBLY FACTOR HCF136, CHLOROPLASTIC"/>
    <property type="match status" value="1"/>
</dbReference>
<dbReference type="RefSeq" id="WP_353303972.1">
    <property type="nucleotide sequence ID" value="NZ_BAABWN010000012.1"/>
</dbReference>
<evidence type="ECO:0000313" key="5">
    <source>
        <dbReference type="Proteomes" id="UP001465153"/>
    </source>
</evidence>
<dbReference type="InterPro" id="IPR028203">
    <property type="entry name" value="PSII_CF48-like_dom"/>
</dbReference>
<reference evidence="4 5" key="1">
    <citation type="submission" date="2024-04" db="EMBL/GenBank/DDBJ databases">
        <title>Draft genome sequence of Sessilibacter corallicola NBRC 116591.</title>
        <authorList>
            <person name="Miyakawa T."/>
            <person name="Kusuya Y."/>
            <person name="Miura T."/>
        </authorList>
    </citation>
    <scope>NUCLEOTIDE SEQUENCE [LARGE SCALE GENOMIC DNA]</scope>
    <source>
        <strain evidence="4 5">KU-00831-HH</strain>
    </source>
</reference>
<gene>
    <name evidence="4" type="ORF">NBRC116591_32650</name>
</gene>
<dbReference type="InterPro" id="IPR015943">
    <property type="entry name" value="WD40/YVTN_repeat-like_dom_sf"/>
</dbReference>
<protein>
    <recommendedName>
        <fullName evidence="3">Photosynthesis system II assembly factor Ycf48/Hcf136-like domain-containing protein</fullName>
    </recommendedName>
</protein>
<keyword evidence="5" id="KW-1185">Reference proteome</keyword>
<sequence length="329" mass="35825">MASITKKNNVNYRCLSVLMLGSLLVGCEASLNLEGVAQEMDKPIRRTDQFQGVASNGSTIVAVGSDGLIVTSAVDDLTWNRKDIEGSPSFVDVDSCSDNTFVALSIDKRVWISDSQGEHWLPTELPTPEDMIDVSCSPTNDIWTVGSFSTVLHSSNKGKSWTESTLNEDALLTSIQFLDAQTVLVSGEFGVLSKTTDGGITWSAPEYIPNDFYVQSAFFKSITEGWVAGLSGKILYTNDGGLTWNTQVTSTESPLYGFIESNNRIFAYGDHSTILELSGERWQSIPNAQSPVYIRAALQLTKNTLLMTGGSGALYTLDVPLRDMKISQQ</sequence>
<dbReference type="Proteomes" id="UP001465153">
    <property type="component" value="Unassembled WGS sequence"/>
</dbReference>
<proteinExistence type="predicted"/>
<name>A0ABQ0ACS4_9GAMM</name>
<evidence type="ECO:0000256" key="2">
    <source>
        <dbReference type="ARBA" id="ARBA00023276"/>
    </source>
</evidence>
<accession>A0ABQ0ACS4</accession>
<dbReference type="Gene3D" id="2.130.10.10">
    <property type="entry name" value="YVTN repeat-like/Quinoprotein amine dehydrogenase"/>
    <property type="match status" value="1"/>
</dbReference>
<evidence type="ECO:0000313" key="4">
    <source>
        <dbReference type="EMBL" id="GAA6169454.1"/>
    </source>
</evidence>
<keyword evidence="2" id="KW-0604">Photosystem II</keyword>